<name>A0A4Q1CAW3_9BACT</name>
<dbReference type="PROSITE" id="PS00617">
    <property type="entry name" value="RECF_1"/>
    <property type="match status" value="1"/>
</dbReference>
<comment type="similarity">
    <text evidence="6">Belongs to the RecF family.</text>
</comment>
<keyword evidence="4 6" id="KW-0067">ATP-binding</keyword>
<keyword evidence="2 6" id="KW-0235">DNA replication</keyword>
<dbReference type="GO" id="GO:0005524">
    <property type="term" value="F:ATP binding"/>
    <property type="evidence" value="ECO:0007669"/>
    <property type="project" value="UniProtKB-UniRule"/>
</dbReference>
<proteinExistence type="inferred from homology"/>
<dbReference type="RefSeq" id="WP_129047412.1">
    <property type="nucleotide sequence ID" value="NZ_SDHX01000001.1"/>
</dbReference>
<evidence type="ECO:0000313" key="7">
    <source>
        <dbReference type="EMBL" id="RXK56046.1"/>
    </source>
</evidence>
<accession>A0A4Q1CAW3</accession>
<keyword evidence="6" id="KW-0227">DNA damage</keyword>
<gene>
    <name evidence="6" type="primary">recF</name>
    <name evidence="7" type="ORF">ESB00_09250</name>
</gene>
<dbReference type="Gene3D" id="1.20.1050.90">
    <property type="entry name" value="RecF/RecN/SMC, N-terminal domain"/>
    <property type="match status" value="1"/>
</dbReference>
<dbReference type="Gene3D" id="3.40.50.300">
    <property type="entry name" value="P-loop containing nucleotide triphosphate hydrolases"/>
    <property type="match status" value="1"/>
</dbReference>
<dbReference type="GO" id="GO:0005737">
    <property type="term" value="C:cytoplasm"/>
    <property type="evidence" value="ECO:0007669"/>
    <property type="project" value="UniProtKB-SubCell"/>
</dbReference>
<dbReference type="AlphaFoldDB" id="A0A4Q1CAW3"/>
<keyword evidence="6" id="KW-0742">SOS response</keyword>
<dbReference type="InterPro" id="IPR042174">
    <property type="entry name" value="RecF_2"/>
</dbReference>
<evidence type="ECO:0000256" key="5">
    <source>
        <dbReference type="ARBA" id="ARBA00023125"/>
    </source>
</evidence>
<dbReference type="Proteomes" id="UP000290218">
    <property type="component" value="Unassembled WGS sequence"/>
</dbReference>
<organism evidence="7 8">
    <name type="scientific">Oleiharenicola lentus</name>
    <dbReference type="NCBI Taxonomy" id="2508720"/>
    <lineage>
        <taxon>Bacteria</taxon>
        <taxon>Pseudomonadati</taxon>
        <taxon>Verrucomicrobiota</taxon>
        <taxon>Opitutia</taxon>
        <taxon>Opitutales</taxon>
        <taxon>Opitutaceae</taxon>
        <taxon>Oleiharenicola</taxon>
    </lineage>
</organism>
<dbReference type="HAMAP" id="MF_00365">
    <property type="entry name" value="RecF"/>
    <property type="match status" value="1"/>
</dbReference>
<reference evidence="7 8" key="1">
    <citation type="submission" date="2019-01" db="EMBL/GenBank/DDBJ databases">
        <title>Lacunisphaera sp. strain TWA-58.</title>
        <authorList>
            <person name="Chen W.-M."/>
        </authorList>
    </citation>
    <scope>NUCLEOTIDE SEQUENCE [LARGE SCALE GENOMIC DNA]</scope>
    <source>
        <strain evidence="7 8">TWA-58</strain>
    </source>
</reference>
<dbReference type="PANTHER" id="PTHR32182:SF0">
    <property type="entry name" value="DNA REPLICATION AND REPAIR PROTEIN RECF"/>
    <property type="match status" value="1"/>
</dbReference>
<evidence type="ECO:0000256" key="1">
    <source>
        <dbReference type="ARBA" id="ARBA00022490"/>
    </source>
</evidence>
<evidence type="ECO:0000256" key="3">
    <source>
        <dbReference type="ARBA" id="ARBA00022741"/>
    </source>
</evidence>
<evidence type="ECO:0000256" key="2">
    <source>
        <dbReference type="ARBA" id="ARBA00022705"/>
    </source>
</evidence>
<comment type="function">
    <text evidence="6">The RecF protein is involved in DNA metabolism; it is required for DNA replication and normal SOS inducibility. RecF binds preferentially to single-stranded, linear DNA. It also seems to bind ATP.</text>
</comment>
<keyword evidence="5 6" id="KW-0238">DNA-binding</keyword>
<evidence type="ECO:0000313" key="8">
    <source>
        <dbReference type="Proteomes" id="UP000290218"/>
    </source>
</evidence>
<dbReference type="PANTHER" id="PTHR32182">
    <property type="entry name" value="DNA REPLICATION AND REPAIR PROTEIN RECF"/>
    <property type="match status" value="1"/>
</dbReference>
<dbReference type="InterPro" id="IPR027417">
    <property type="entry name" value="P-loop_NTPase"/>
</dbReference>
<dbReference type="GO" id="GO:0009432">
    <property type="term" value="P:SOS response"/>
    <property type="evidence" value="ECO:0007669"/>
    <property type="project" value="UniProtKB-UniRule"/>
</dbReference>
<keyword evidence="8" id="KW-1185">Reference proteome</keyword>
<dbReference type="OrthoDB" id="9803889at2"/>
<dbReference type="InterPro" id="IPR018078">
    <property type="entry name" value="DNA-binding_RecF_CS"/>
</dbReference>
<keyword evidence="1 6" id="KW-0963">Cytoplasm</keyword>
<comment type="caution">
    <text evidence="7">The sequence shown here is derived from an EMBL/GenBank/DDBJ whole genome shotgun (WGS) entry which is preliminary data.</text>
</comment>
<keyword evidence="3 6" id="KW-0547">Nucleotide-binding</keyword>
<protein>
    <recommendedName>
        <fullName evidence="6">DNA replication and repair protein RecF</fullName>
    </recommendedName>
</protein>
<dbReference type="GO" id="GO:0003697">
    <property type="term" value="F:single-stranded DNA binding"/>
    <property type="evidence" value="ECO:0007669"/>
    <property type="project" value="UniProtKB-UniRule"/>
</dbReference>
<dbReference type="EMBL" id="SDHX01000001">
    <property type="protein sequence ID" value="RXK56046.1"/>
    <property type="molecule type" value="Genomic_DNA"/>
</dbReference>
<dbReference type="GO" id="GO:0006260">
    <property type="term" value="P:DNA replication"/>
    <property type="evidence" value="ECO:0007669"/>
    <property type="project" value="UniProtKB-UniRule"/>
</dbReference>
<comment type="subcellular location">
    <subcellularLocation>
        <location evidence="6">Cytoplasm</location>
    </subcellularLocation>
</comment>
<feature type="binding site" evidence="6">
    <location>
        <begin position="30"/>
        <end position="37"/>
    </location>
    <ligand>
        <name>ATP</name>
        <dbReference type="ChEBI" id="CHEBI:30616"/>
    </ligand>
</feature>
<dbReference type="SUPFAM" id="SSF52540">
    <property type="entry name" value="P-loop containing nucleoside triphosphate hydrolases"/>
    <property type="match status" value="1"/>
</dbReference>
<dbReference type="NCBIfam" id="TIGR00611">
    <property type="entry name" value="recf"/>
    <property type="match status" value="1"/>
</dbReference>
<evidence type="ECO:0000256" key="4">
    <source>
        <dbReference type="ARBA" id="ARBA00022840"/>
    </source>
</evidence>
<dbReference type="GO" id="GO:0006302">
    <property type="term" value="P:double-strand break repair"/>
    <property type="evidence" value="ECO:0007669"/>
    <property type="project" value="TreeGrafter"/>
</dbReference>
<evidence type="ECO:0000256" key="6">
    <source>
        <dbReference type="HAMAP-Rule" id="MF_00365"/>
    </source>
</evidence>
<dbReference type="InterPro" id="IPR001238">
    <property type="entry name" value="DNA-binding_RecF"/>
</dbReference>
<keyword evidence="6" id="KW-0234">DNA repair</keyword>
<dbReference type="GO" id="GO:0000731">
    <property type="term" value="P:DNA synthesis involved in DNA repair"/>
    <property type="evidence" value="ECO:0007669"/>
    <property type="project" value="TreeGrafter"/>
</dbReference>
<sequence>MRFAAVTLQDFRNLPLAEVALVGRRTFLLGSNAQGKTNFLEAMGYVTALRSFRAAETRALIGVGRPQAGMAFGIEHETFGASRVTITLRPDGREVMWEQGKVTRLGDFLGRFPTVVFSSQDNQFLRGAPALRRRWLDLTLAAMDPAYLIALQSCTRALAERNLLLKQGGRDTGAIEAFEHELAAHAVTLVAKRAAGIAELGEAFRAAHARLVPDSETAGLIYAPDSAAATREAFAALLAKNRPRDTLLKSTEHGPHRDDIELLLNGRPARQFASEGQQRCLVIALRLAQAAYFKAKGGVTPVLLCDDVLGELDPMRRERFWASLEHDPQVVATGTSLPADAAGWQVLRVEGGAVMAEV</sequence>